<evidence type="ECO:0008006" key="3">
    <source>
        <dbReference type="Google" id="ProtNLM"/>
    </source>
</evidence>
<dbReference type="EMBL" id="MHCX01000026">
    <property type="protein sequence ID" value="OGY29421.1"/>
    <property type="molecule type" value="Genomic_DNA"/>
</dbReference>
<evidence type="ECO:0000313" key="1">
    <source>
        <dbReference type="EMBL" id="OGY29421.1"/>
    </source>
</evidence>
<proteinExistence type="predicted"/>
<evidence type="ECO:0000313" key="2">
    <source>
        <dbReference type="Proteomes" id="UP000177821"/>
    </source>
</evidence>
<accession>A0A1G1WP85</accession>
<dbReference type="InterPro" id="IPR008928">
    <property type="entry name" value="6-hairpin_glycosidase_sf"/>
</dbReference>
<dbReference type="SUPFAM" id="SSF48208">
    <property type="entry name" value="Six-hairpin glycosidases"/>
    <property type="match status" value="1"/>
</dbReference>
<name>A0A1G1WP85_9BACT</name>
<dbReference type="AlphaFoldDB" id="A0A1G1WP85"/>
<dbReference type="Proteomes" id="UP000177821">
    <property type="component" value="Unassembled WGS sequence"/>
</dbReference>
<dbReference type="Gene3D" id="1.50.10.20">
    <property type="match status" value="1"/>
</dbReference>
<reference evidence="1 2" key="1">
    <citation type="journal article" date="2016" name="Nat. Commun.">
        <title>Thousands of microbial genomes shed light on interconnected biogeochemical processes in an aquifer system.</title>
        <authorList>
            <person name="Anantharaman K."/>
            <person name="Brown C.T."/>
            <person name="Hug L.A."/>
            <person name="Sharon I."/>
            <person name="Castelle C.J."/>
            <person name="Probst A.J."/>
            <person name="Thomas B.C."/>
            <person name="Singh A."/>
            <person name="Wilkins M.J."/>
            <person name="Karaoz U."/>
            <person name="Brodie E.L."/>
            <person name="Williams K.H."/>
            <person name="Hubbard S.S."/>
            <person name="Banfield J.F."/>
        </authorList>
    </citation>
    <scope>NUCLEOTIDE SEQUENCE [LARGE SCALE GENOMIC DNA]</scope>
</reference>
<sequence>MEIDFKSPPNLTHFLLLNSDKGIIQHTLWDDPALEHGYSIDDQTRALIVVTDYLDLYKDSSKELGRDLEKLQKIYVNYIEKVQKSDSLFFNYISSEGEVLTHDTSQDSFGRVLWSLGHFLFFNKENKTEVDIKLIIDKSSKQIDQVTYIRALSYSVIGLGYLAKVFPRNTFYMDKLIEIENKILDRWLNNASSSWKWYENSLTYANSTIPLSLLYSYQITQNASSLRVALESLDFLEQNSRVRGKPSPVGNKGWYTRGETRATYDQQVIDVTDMVLTYSEAYKISRDPKYLDLAYDWFDWFGGNNLINTPMLSPETGAVYDGLGEGGVSRNKGAESIICYLMAYLSLAKVSRMP</sequence>
<gene>
    <name evidence="1" type="ORF">A3J50_00080</name>
</gene>
<organism evidence="1 2">
    <name type="scientific">Candidatus Woykebacteria bacterium RIFCSPHIGHO2_02_FULL_43_16b</name>
    <dbReference type="NCBI Taxonomy" id="1802601"/>
    <lineage>
        <taxon>Bacteria</taxon>
        <taxon>Candidatus Woykeibacteriota</taxon>
    </lineage>
</organism>
<dbReference type="GO" id="GO:0005975">
    <property type="term" value="P:carbohydrate metabolic process"/>
    <property type="evidence" value="ECO:0007669"/>
    <property type="project" value="InterPro"/>
</dbReference>
<protein>
    <recommendedName>
        <fullName evidence="3">Glycosyltransferase</fullName>
    </recommendedName>
</protein>
<comment type="caution">
    <text evidence="1">The sequence shown here is derived from an EMBL/GenBank/DDBJ whole genome shotgun (WGS) entry which is preliminary data.</text>
</comment>